<evidence type="ECO:0000313" key="1">
    <source>
        <dbReference type="EMBL" id="MEQ2232786.1"/>
    </source>
</evidence>
<gene>
    <name evidence="1" type="ORF">ILYODFUR_015059</name>
</gene>
<reference evidence="1 2" key="1">
    <citation type="submission" date="2021-06" db="EMBL/GenBank/DDBJ databases">
        <authorList>
            <person name="Palmer J.M."/>
        </authorList>
    </citation>
    <scope>NUCLEOTIDE SEQUENCE [LARGE SCALE GENOMIC DNA]</scope>
    <source>
        <strain evidence="2">if_2019</strain>
        <tissue evidence="1">Muscle</tissue>
    </source>
</reference>
<dbReference type="EMBL" id="JAHRIQ010036057">
    <property type="protein sequence ID" value="MEQ2232786.1"/>
    <property type="molecule type" value="Genomic_DNA"/>
</dbReference>
<accession>A0ABV0TJ25</accession>
<protein>
    <submittedName>
        <fullName evidence="1">Uncharacterized protein</fullName>
    </submittedName>
</protein>
<evidence type="ECO:0000313" key="2">
    <source>
        <dbReference type="Proteomes" id="UP001482620"/>
    </source>
</evidence>
<proteinExistence type="predicted"/>
<dbReference type="Proteomes" id="UP001482620">
    <property type="component" value="Unassembled WGS sequence"/>
</dbReference>
<comment type="caution">
    <text evidence="1">The sequence shown here is derived from an EMBL/GenBank/DDBJ whole genome shotgun (WGS) entry which is preliminary data.</text>
</comment>
<organism evidence="1 2">
    <name type="scientific">Ilyodon furcidens</name>
    <name type="common">goldbreast splitfin</name>
    <dbReference type="NCBI Taxonomy" id="33524"/>
    <lineage>
        <taxon>Eukaryota</taxon>
        <taxon>Metazoa</taxon>
        <taxon>Chordata</taxon>
        <taxon>Craniata</taxon>
        <taxon>Vertebrata</taxon>
        <taxon>Euteleostomi</taxon>
        <taxon>Actinopterygii</taxon>
        <taxon>Neopterygii</taxon>
        <taxon>Teleostei</taxon>
        <taxon>Neoteleostei</taxon>
        <taxon>Acanthomorphata</taxon>
        <taxon>Ovalentaria</taxon>
        <taxon>Atherinomorphae</taxon>
        <taxon>Cyprinodontiformes</taxon>
        <taxon>Goodeidae</taxon>
        <taxon>Ilyodon</taxon>
    </lineage>
</organism>
<keyword evidence="2" id="KW-1185">Reference proteome</keyword>
<name>A0ABV0TJ25_9TELE</name>
<sequence>MFRMMSLETRKFKHWFSSHYDLFSAFFLGAPQFCPPASPVFDKENTYRTVSSTLQKHKNKRGHKHSHGVSSQCIMCRNANHKPTCFHLNPCHHEPNIVSLIACISCSSPSMHANTHIRAQTHLTEHACCL</sequence>